<reference evidence="1" key="1">
    <citation type="submission" date="2023-06" db="EMBL/GenBank/DDBJ databases">
        <authorList>
            <consortium name="Lawrence Berkeley National Laboratory"/>
            <person name="Ahrendt S."/>
            <person name="Sahu N."/>
            <person name="Indic B."/>
            <person name="Wong-Bajracharya J."/>
            <person name="Merenyi Z."/>
            <person name="Ke H.-M."/>
            <person name="Monk M."/>
            <person name="Kocsube S."/>
            <person name="Drula E."/>
            <person name="Lipzen A."/>
            <person name="Balint B."/>
            <person name="Henrissat B."/>
            <person name="Andreopoulos B."/>
            <person name="Martin F.M."/>
            <person name="Harder C.B."/>
            <person name="Rigling D."/>
            <person name="Ford K.L."/>
            <person name="Foster G.D."/>
            <person name="Pangilinan J."/>
            <person name="Papanicolaou A."/>
            <person name="Barry K."/>
            <person name="LaButti K."/>
            <person name="Viragh M."/>
            <person name="Koriabine M."/>
            <person name="Yan M."/>
            <person name="Riley R."/>
            <person name="Champramary S."/>
            <person name="Plett K.L."/>
            <person name="Tsai I.J."/>
            <person name="Slot J."/>
            <person name="Sipos G."/>
            <person name="Plett J."/>
            <person name="Nagy L.G."/>
            <person name="Grigoriev I.V."/>
        </authorList>
    </citation>
    <scope>NUCLEOTIDE SEQUENCE</scope>
    <source>
        <strain evidence="1">CCBAS 213</strain>
    </source>
</reference>
<evidence type="ECO:0000313" key="1">
    <source>
        <dbReference type="EMBL" id="KAK0466886.1"/>
    </source>
</evidence>
<accession>A0AA39T614</accession>
<dbReference type="RefSeq" id="XP_060337478.1">
    <property type="nucleotide sequence ID" value="XM_060476509.1"/>
</dbReference>
<dbReference type="GeneID" id="85360057"/>
<dbReference type="GO" id="GO:0016705">
    <property type="term" value="F:oxidoreductase activity, acting on paired donors, with incorporation or reduction of molecular oxygen"/>
    <property type="evidence" value="ECO:0007669"/>
    <property type="project" value="InterPro"/>
</dbReference>
<dbReference type="Gene3D" id="1.10.630.10">
    <property type="entry name" value="Cytochrome P450"/>
    <property type="match status" value="1"/>
</dbReference>
<dbReference type="GO" id="GO:0004497">
    <property type="term" value="F:monooxygenase activity"/>
    <property type="evidence" value="ECO:0007669"/>
    <property type="project" value="InterPro"/>
</dbReference>
<dbReference type="Proteomes" id="UP001175211">
    <property type="component" value="Unassembled WGS sequence"/>
</dbReference>
<dbReference type="GO" id="GO:0005506">
    <property type="term" value="F:iron ion binding"/>
    <property type="evidence" value="ECO:0007669"/>
    <property type="project" value="InterPro"/>
</dbReference>
<proteinExistence type="predicted"/>
<comment type="caution">
    <text evidence="1">The sequence shown here is derived from an EMBL/GenBank/DDBJ whole genome shotgun (WGS) entry which is preliminary data.</text>
</comment>
<gene>
    <name evidence="1" type="ORF">EV420DRAFT_1635922</name>
</gene>
<dbReference type="AlphaFoldDB" id="A0AA39T614"/>
<keyword evidence="2" id="KW-1185">Reference proteome</keyword>
<dbReference type="InterPro" id="IPR001128">
    <property type="entry name" value="Cyt_P450"/>
</dbReference>
<dbReference type="SUPFAM" id="SSF48264">
    <property type="entry name" value="Cytochrome P450"/>
    <property type="match status" value="1"/>
</dbReference>
<dbReference type="EMBL" id="JAUEPS010000003">
    <property type="protein sequence ID" value="KAK0466886.1"/>
    <property type="molecule type" value="Genomic_DNA"/>
</dbReference>
<protein>
    <recommendedName>
        <fullName evidence="3">Cytochrome P450</fullName>
    </recommendedName>
</protein>
<evidence type="ECO:0008006" key="3">
    <source>
        <dbReference type="Google" id="ProtNLM"/>
    </source>
</evidence>
<dbReference type="GO" id="GO:0020037">
    <property type="term" value="F:heme binding"/>
    <property type="evidence" value="ECO:0007669"/>
    <property type="project" value="InterPro"/>
</dbReference>
<dbReference type="Pfam" id="PF00067">
    <property type="entry name" value="p450"/>
    <property type="match status" value="1"/>
</dbReference>
<sequence>MACTHTPSVGPRTCIGRNLANLELQIIIGSIFKRFHIVLENPDEKFKVHEGVLRKLVGCRVGLKRREVL</sequence>
<evidence type="ECO:0000313" key="2">
    <source>
        <dbReference type="Proteomes" id="UP001175211"/>
    </source>
</evidence>
<name>A0AA39T614_ARMTA</name>
<organism evidence="1 2">
    <name type="scientific">Armillaria tabescens</name>
    <name type="common">Ringless honey mushroom</name>
    <name type="synonym">Agaricus tabescens</name>
    <dbReference type="NCBI Taxonomy" id="1929756"/>
    <lineage>
        <taxon>Eukaryota</taxon>
        <taxon>Fungi</taxon>
        <taxon>Dikarya</taxon>
        <taxon>Basidiomycota</taxon>
        <taxon>Agaricomycotina</taxon>
        <taxon>Agaricomycetes</taxon>
        <taxon>Agaricomycetidae</taxon>
        <taxon>Agaricales</taxon>
        <taxon>Marasmiineae</taxon>
        <taxon>Physalacriaceae</taxon>
        <taxon>Desarmillaria</taxon>
    </lineage>
</organism>
<dbReference type="InterPro" id="IPR036396">
    <property type="entry name" value="Cyt_P450_sf"/>
</dbReference>